<dbReference type="EMBL" id="CZRL01000094">
    <property type="protein sequence ID" value="CUS53065.1"/>
    <property type="molecule type" value="Genomic_DNA"/>
</dbReference>
<evidence type="ECO:0000313" key="1">
    <source>
        <dbReference type="EMBL" id="CUS53065.1"/>
    </source>
</evidence>
<name>A0A160TS45_9ZZZZ</name>
<dbReference type="CDD" id="cd11537">
    <property type="entry name" value="NTP-PPase_RS21-C6_like"/>
    <property type="match status" value="1"/>
</dbReference>
<proteinExistence type="predicted"/>
<dbReference type="InterPro" id="IPR025984">
    <property type="entry name" value="DCTPP"/>
</dbReference>
<dbReference type="PANTHER" id="PTHR46523:SF1">
    <property type="entry name" value="DCTP PYROPHOSPHATASE 1"/>
    <property type="match status" value="1"/>
</dbReference>
<dbReference type="AlphaFoldDB" id="A0A160TS45"/>
<organism evidence="1">
    <name type="scientific">hydrothermal vent metagenome</name>
    <dbReference type="NCBI Taxonomy" id="652676"/>
    <lineage>
        <taxon>unclassified sequences</taxon>
        <taxon>metagenomes</taxon>
        <taxon>ecological metagenomes</taxon>
    </lineage>
</organism>
<dbReference type="PIRSF" id="PIRSF029826">
    <property type="entry name" value="UCP029826_pph"/>
    <property type="match status" value="1"/>
</dbReference>
<dbReference type="SUPFAM" id="SSF101386">
    <property type="entry name" value="all-alpha NTP pyrophosphatases"/>
    <property type="match status" value="1"/>
</dbReference>
<protein>
    <recommendedName>
        <fullName evidence="2">Nucleotide pyrophosphohydrolase</fullName>
    </recommendedName>
</protein>
<dbReference type="InterPro" id="IPR052555">
    <property type="entry name" value="dCTP_Pyrophosphatase"/>
</dbReference>
<dbReference type="Gene3D" id="1.10.287.1080">
    <property type="entry name" value="MazG-like"/>
    <property type="match status" value="1"/>
</dbReference>
<sequence length="116" mass="13256">MDTFFQQLSTDIEAFVSARDWHQFHSPKNLSMALSVEAAELVEHFQWLTPDQSEDLSGDQCQAVGEELADILIYTLMVALRLGIDLEYATVNKMKQNRDKYPVEKARGLTAKYTEL</sequence>
<dbReference type="GO" id="GO:0047429">
    <property type="term" value="F:nucleoside triphosphate diphosphatase activity"/>
    <property type="evidence" value="ECO:0007669"/>
    <property type="project" value="InterPro"/>
</dbReference>
<reference evidence="1" key="1">
    <citation type="submission" date="2015-10" db="EMBL/GenBank/DDBJ databases">
        <authorList>
            <person name="Gilbert D.G."/>
        </authorList>
    </citation>
    <scope>NUCLEOTIDE SEQUENCE</scope>
</reference>
<dbReference type="Pfam" id="PF12643">
    <property type="entry name" value="MazG-like"/>
    <property type="match status" value="1"/>
</dbReference>
<dbReference type="GO" id="GO:0009143">
    <property type="term" value="P:nucleoside triphosphate catabolic process"/>
    <property type="evidence" value="ECO:0007669"/>
    <property type="project" value="InterPro"/>
</dbReference>
<gene>
    <name evidence="1" type="ORF">MGWOODY_XGa2727</name>
</gene>
<accession>A0A160TS45</accession>
<evidence type="ECO:0008006" key="2">
    <source>
        <dbReference type="Google" id="ProtNLM"/>
    </source>
</evidence>
<dbReference type="PANTHER" id="PTHR46523">
    <property type="entry name" value="DCTP PYROPHOSPHATASE 1"/>
    <property type="match status" value="1"/>
</dbReference>